<evidence type="ECO:0000313" key="4">
    <source>
        <dbReference type="Proteomes" id="UP000265864"/>
    </source>
</evidence>
<protein>
    <submittedName>
        <fullName evidence="1">Hydrolase/acyltransferase</fullName>
    </submittedName>
</protein>
<gene>
    <name evidence="1" type="ORF">CH54_3538</name>
    <name evidence="2" type="ORF">DXZ79_15520</name>
</gene>
<evidence type="ECO:0000313" key="1">
    <source>
        <dbReference type="EMBL" id="AJJ36268.1"/>
    </source>
</evidence>
<sequence length="227" mass="25715">MGYTSGFVSTTSLLEHAIDHSIFEFDIDDEGLYIDNFETYLYAIRPADNFYNVDESISHARDASPQNAYQYTMLRDALEEWGGMEEWVAYGGFAHTRIIAYAPINAALLNQYYQSGAMNSDVFWATRWHSNPSYSPQFDHDQSSSIPYPTVGTPNGFIIMAQNEAGQQLPLPVVTGTACNDSQNINHLIMKRESFAKRTCLNEKFPTIKYFYNKKALASILLLLTLN</sequence>
<evidence type="ECO:0000313" key="3">
    <source>
        <dbReference type="Proteomes" id="UP000031883"/>
    </source>
</evidence>
<keyword evidence="1" id="KW-0378">Hydrolase</keyword>
<dbReference type="Proteomes" id="UP000031883">
    <property type="component" value="Chromosome"/>
</dbReference>
<dbReference type="AlphaFoldDB" id="A0A8D4N2M8"/>
<keyword evidence="3" id="KW-1185">Reference proteome</keyword>
<evidence type="ECO:0000313" key="2">
    <source>
        <dbReference type="EMBL" id="AYD44979.1"/>
    </source>
</evidence>
<reference evidence="1 3" key="1">
    <citation type="journal article" date="2015" name="Genome Announc.">
        <title>Thirty-Two Complete Genome Assemblies of Nine Yersinia Species, Including Y. pestis, Y. pseudotuberculosis, and Y. enterocolitica.</title>
        <authorList>
            <person name="Johnson S.L."/>
            <person name="Daligault H.E."/>
            <person name="Davenport K.W."/>
            <person name="Jaissle J."/>
            <person name="Frey K.G."/>
            <person name="Ladner J.T."/>
            <person name="Broomall S.M."/>
            <person name="Bishop-Lilly K.A."/>
            <person name="Bruce D.C."/>
            <person name="Coyne S.R."/>
            <person name="Gibbons H.S."/>
            <person name="Lo C.C."/>
            <person name="Munk A.C."/>
            <person name="Rosenzweig C.N."/>
            <person name="Koroleva G.I."/>
            <person name="Palacios G.F."/>
            <person name="Redden C.L."/>
            <person name="Xu Y."/>
            <person name="Minogue T.D."/>
            <person name="Chain P.S."/>
        </authorList>
    </citation>
    <scope>NUCLEOTIDE SEQUENCE [LARGE SCALE GENOMIC DNA]</scope>
    <source>
        <strain evidence="1 3">Y231</strain>
    </source>
</reference>
<accession>A0A8D4N2M8</accession>
<name>A0A8D4N2M8_9GAMM</name>
<dbReference type="Proteomes" id="UP000265864">
    <property type="component" value="Chromosome"/>
</dbReference>
<proteinExistence type="predicted"/>
<organism evidence="2 4">
    <name type="scientific">Yersinia rochesterensis</name>
    <dbReference type="NCBI Taxonomy" id="1604335"/>
    <lineage>
        <taxon>Bacteria</taxon>
        <taxon>Pseudomonadati</taxon>
        <taxon>Pseudomonadota</taxon>
        <taxon>Gammaproteobacteria</taxon>
        <taxon>Enterobacterales</taxon>
        <taxon>Yersiniaceae</taxon>
        <taxon>Yersinia</taxon>
    </lineage>
</organism>
<reference evidence="2 4" key="2">
    <citation type="submission" date="2018-09" db="EMBL/GenBank/DDBJ databases">
        <title>Yersinia kristensenii subsp. rochesterensis subsp. nov., Isolated from Human Feces.</title>
        <authorList>
            <person name="Cunningham S.A."/>
            <person name="Jeraldo P."/>
            <person name="Patel R."/>
        </authorList>
    </citation>
    <scope>NUCLEOTIDE SEQUENCE [LARGE SCALE GENOMIC DNA]</scope>
    <source>
        <strain evidence="2 4">ATCC BAA-2637</strain>
    </source>
</reference>
<dbReference type="Gene3D" id="3.90.210.10">
    <property type="entry name" value="Heat-Labile Enterotoxin, subunit A"/>
    <property type="match status" value="1"/>
</dbReference>
<dbReference type="EMBL" id="CP009997">
    <property type="protein sequence ID" value="AJJ36268.1"/>
    <property type="molecule type" value="Genomic_DNA"/>
</dbReference>
<dbReference type="EMBL" id="CP032482">
    <property type="protein sequence ID" value="AYD44979.1"/>
    <property type="molecule type" value="Genomic_DNA"/>
</dbReference>
<dbReference type="GO" id="GO:0016787">
    <property type="term" value="F:hydrolase activity"/>
    <property type="evidence" value="ECO:0007669"/>
    <property type="project" value="UniProtKB-KW"/>
</dbReference>
<dbReference type="SUPFAM" id="SSF56399">
    <property type="entry name" value="ADP-ribosylation"/>
    <property type="match status" value="1"/>
</dbReference>